<evidence type="ECO:0000256" key="8">
    <source>
        <dbReference type="ARBA" id="ARBA00022840"/>
    </source>
</evidence>
<keyword evidence="6" id="KW-0479">Metal-binding</keyword>
<keyword evidence="4" id="KW-0963">Cytoplasm</keyword>
<dbReference type="Pfam" id="PF02367">
    <property type="entry name" value="TsaE"/>
    <property type="match status" value="1"/>
</dbReference>
<dbReference type="GO" id="GO:0046872">
    <property type="term" value="F:metal ion binding"/>
    <property type="evidence" value="ECO:0007669"/>
    <property type="project" value="UniProtKB-KW"/>
</dbReference>
<dbReference type="PANTHER" id="PTHR33540">
    <property type="entry name" value="TRNA THREONYLCARBAMOYLADENOSINE BIOSYNTHESIS PROTEIN TSAE"/>
    <property type="match status" value="1"/>
</dbReference>
<sequence>MQRFVSHSVQDTEKIAAKLAEKLKGGEVIAFTGPMGMGKTAFTRGLVLALGGGDVVSSPTFALVNEYDARLTVQHFDMYRVSGWDDLYSTGFFDYLDTDNVLVIEWSENIDGALPENTIYVHMEKGETETERIVTIEGIDL</sequence>
<organism evidence="11 12">
    <name type="scientific">Hominenteromicrobium mulieris</name>
    <dbReference type="NCBI Taxonomy" id="2885357"/>
    <lineage>
        <taxon>Bacteria</taxon>
        <taxon>Bacillati</taxon>
        <taxon>Bacillota</taxon>
        <taxon>Clostridia</taxon>
        <taxon>Eubacteriales</taxon>
        <taxon>Oscillospiraceae</taxon>
        <taxon>Hominenteromicrobium</taxon>
    </lineage>
</organism>
<dbReference type="InterPro" id="IPR027417">
    <property type="entry name" value="P-loop_NTPase"/>
</dbReference>
<evidence type="ECO:0000256" key="6">
    <source>
        <dbReference type="ARBA" id="ARBA00022723"/>
    </source>
</evidence>
<dbReference type="GO" id="GO:0005737">
    <property type="term" value="C:cytoplasm"/>
    <property type="evidence" value="ECO:0007669"/>
    <property type="project" value="UniProtKB-SubCell"/>
</dbReference>
<reference evidence="11" key="1">
    <citation type="submission" date="2021-10" db="EMBL/GenBank/DDBJ databases">
        <title>Anaerobic single-cell dispensing facilitates the cultivation of human gut bacteria.</title>
        <authorList>
            <person name="Afrizal A."/>
        </authorList>
    </citation>
    <scope>NUCLEOTIDE SEQUENCE</scope>
    <source>
        <strain evidence="11">CLA-AA-H250</strain>
    </source>
</reference>
<keyword evidence="9" id="KW-0460">Magnesium</keyword>
<keyword evidence="12" id="KW-1185">Reference proteome</keyword>
<dbReference type="InterPro" id="IPR003442">
    <property type="entry name" value="T6A_TsaE"/>
</dbReference>
<dbReference type="Gene3D" id="3.40.50.300">
    <property type="entry name" value="P-loop containing nucleotide triphosphate hydrolases"/>
    <property type="match status" value="1"/>
</dbReference>
<evidence type="ECO:0000313" key="12">
    <source>
        <dbReference type="Proteomes" id="UP001199424"/>
    </source>
</evidence>
<keyword evidence="5" id="KW-0819">tRNA processing</keyword>
<comment type="subcellular location">
    <subcellularLocation>
        <location evidence="1">Cytoplasm</location>
    </subcellularLocation>
</comment>
<dbReference type="AlphaFoldDB" id="A0AAE3DG53"/>
<dbReference type="Proteomes" id="UP001199424">
    <property type="component" value="Unassembled WGS sequence"/>
</dbReference>
<evidence type="ECO:0000256" key="2">
    <source>
        <dbReference type="ARBA" id="ARBA00007599"/>
    </source>
</evidence>
<keyword evidence="8" id="KW-0067">ATP-binding</keyword>
<evidence type="ECO:0000256" key="3">
    <source>
        <dbReference type="ARBA" id="ARBA00019010"/>
    </source>
</evidence>
<dbReference type="GO" id="GO:0005524">
    <property type="term" value="F:ATP binding"/>
    <property type="evidence" value="ECO:0007669"/>
    <property type="project" value="UniProtKB-KW"/>
</dbReference>
<dbReference type="SUPFAM" id="SSF52540">
    <property type="entry name" value="P-loop containing nucleoside triphosphate hydrolases"/>
    <property type="match status" value="1"/>
</dbReference>
<dbReference type="RefSeq" id="WP_308448159.1">
    <property type="nucleotide sequence ID" value="NZ_JAJEQC010000001.1"/>
</dbReference>
<evidence type="ECO:0000313" key="11">
    <source>
        <dbReference type="EMBL" id="MCC2135513.1"/>
    </source>
</evidence>
<dbReference type="EMBL" id="JAJEQC010000001">
    <property type="protein sequence ID" value="MCC2135513.1"/>
    <property type="molecule type" value="Genomic_DNA"/>
</dbReference>
<evidence type="ECO:0000256" key="1">
    <source>
        <dbReference type="ARBA" id="ARBA00004496"/>
    </source>
</evidence>
<protein>
    <recommendedName>
        <fullName evidence="3">tRNA threonylcarbamoyladenosine biosynthesis protein TsaE</fullName>
    </recommendedName>
    <alternativeName>
        <fullName evidence="10">t(6)A37 threonylcarbamoyladenosine biosynthesis protein TsaE</fullName>
    </alternativeName>
</protein>
<evidence type="ECO:0000256" key="5">
    <source>
        <dbReference type="ARBA" id="ARBA00022694"/>
    </source>
</evidence>
<evidence type="ECO:0000256" key="4">
    <source>
        <dbReference type="ARBA" id="ARBA00022490"/>
    </source>
</evidence>
<comment type="similarity">
    <text evidence="2">Belongs to the TsaE family.</text>
</comment>
<evidence type="ECO:0000256" key="10">
    <source>
        <dbReference type="ARBA" id="ARBA00032441"/>
    </source>
</evidence>
<dbReference type="GO" id="GO:0002949">
    <property type="term" value="P:tRNA threonylcarbamoyladenosine modification"/>
    <property type="evidence" value="ECO:0007669"/>
    <property type="project" value="InterPro"/>
</dbReference>
<dbReference type="PANTHER" id="PTHR33540:SF2">
    <property type="entry name" value="TRNA THREONYLCARBAMOYLADENOSINE BIOSYNTHESIS PROTEIN TSAE"/>
    <property type="match status" value="1"/>
</dbReference>
<proteinExistence type="inferred from homology"/>
<accession>A0AAE3DG53</accession>
<evidence type="ECO:0000256" key="7">
    <source>
        <dbReference type="ARBA" id="ARBA00022741"/>
    </source>
</evidence>
<dbReference type="NCBIfam" id="TIGR00150">
    <property type="entry name" value="T6A_YjeE"/>
    <property type="match status" value="1"/>
</dbReference>
<keyword evidence="7" id="KW-0547">Nucleotide-binding</keyword>
<evidence type="ECO:0000256" key="9">
    <source>
        <dbReference type="ARBA" id="ARBA00022842"/>
    </source>
</evidence>
<name>A0AAE3DG53_9FIRM</name>
<gene>
    <name evidence="11" type="primary">tsaE</name>
    <name evidence="11" type="ORF">LKD31_00570</name>
</gene>
<comment type="caution">
    <text evidence="11">The sequence shown here is derived from an EMBL/GenBank/DDBJ whole genome shotgun (WGS) entry which is preliminary data.</text>
</comment>